<feature type="domain" description="RNA polymerase sigma-70 region 2" evidence="5">
    <location>
        <begin position="12"/>
        <end position="76"/>
    </location>
</feature>
<dbReference type="GO" id="GO:0016987">
    <property type="term" value="F:sigma factor activity"/>
    <property type="evidence" value="ECO:0007669"/>
    <property type="project" value="UniProtKB-KW"/>
</dbReference>
<dbReference type="InterPro" id="IPR036388">
    <property type="entry name" value="WH-like_DNA-bd_sf"/>
</dbReference>
<comment type="caution">
    <text evidence="7">The sequence shown here is derived from an EMBL/GenBank/DDBJ whole genome shotgun (WGS) entry which is preliminary data.</text>
</comment>
<dbReference type="InterPro" id="IPR013249">
    <property type="entry name" value="RNA_pol_sigma70_r4_t2"/>
</dbReference>
<proteinExistence type="inferred from homology"/>
<dbReference type="Proteomes" id="UP000195897">
    <property type="component" value="Unassembled WGS sequence"/>
</dbReference>
<dbReference type="InterPro" id="IPR007627">
    <property type="entry name" value="RNA_pol_sigma70_r2"/>
</dbReference>
<evidence type="ECO:0000313" key="7">
    <source>
        <dbReference type="EMBL" id="OUP53508.1"/>
    </source>
</evidence>
<gene>
    <name evidence="7" type="ORF">B5F17_05740</name>
</gene>
<keyword evidence="3" id="KW-0731">Sigma factor</keyword>
<dbReference type="Gene3D" id="1.10.10.10">
    <property type="entry name" value="Winged helix-like DNA-binding domain superfamily/Winged helix DNA-binding domain"/>
    <property type="match status" value="1"/>
</dbReference>
<keyword evidence="4" id="KW-0804">Transcription</keyword>
<evidence type="ECO:0000256" key="1">
    <source>
        <dbReference type="ARBA" id="ARBA00010641"/>
    </source>
</evidence>
<dbReference type="AlphaFoldDB" id="A0A1Y4L9W7"/>
<dbReference type="Pfam" id="PF04542">
    <property type="entry name" value="Sigma70_r2"/>
    <property type="match status" value="1"/>
</dbReference>
<dbReference type="InterPro" id="IPR013324">
    <property type="entry name" value="RNA_pol_sigma_r3/r4-like"/>
</dbReference>
<comment type="similarity">
    <text evidence="1">Belongs to the sigma-70 factor family. ECF subfamily.</text>
</comment>
<dbReference type="CDD" id="cd06171">
    <property type="entry name" value="Sigma70_r4"/>
    <property type="match status" value="1"/>
</dbReference>
<dbReference type="SUPFAM" id="SSF88659">
    <property type="entry name" value="Sigma3 and sigma4 domains of RNA polymerase sigma factors"/>
    <property type="match status" value="1"/>
</dbReference>
<keyword evidence="2" id="KW-0805">Transcription regulation</keyword>
<dbReference type="InterPro" id="IPR039425">
    <property type="entry name" value="RNA_pol_sigma-70-like"/>
</dbReference>
<evidence type="ECO:0000256" key="3">
    <source>
        <dbReference type="ARBA" id="ARBA00023082"/>
    </source>
</evidence>
<feature type="domain" description="RNA polymerase sigma factor 70 region 4 type 2" evidence="6">
    <location>
        <begin position="99"/>
        <end position="150"/>
    </location>
</feature>
<evidence type="ECO:0000313" key="8">
    <source>
        <dbReference type="Proteomes" id="UP000195897"/>
    </source>
</evidence>
<dbReference type="Gene3D" id="1.10.1740.10">
    <property type="match status" value="1"/>
</dbReference>
<dbReference type="GO" id="GO:0006352">
    <property type="term" value="P:DNA-templated transcription initiation"/>
    <property type="evidence" value="ECO:0007669"/>
    <property type="project" value="InterPro"/>
</dbReference>
<dbReference type="SUPFAM" id="SSF88946">
    <property type="entry name" value="Sigma2 domain of RNA polymerase sigma factors"/>
    <property type="match status" value="1"/>
</dbReference>
<dbReference type="PANTHER" id="PTHR43133">
    <property type="entry name" value="RNA POLYMERASE ECF-TYPE SIGMA FACTO"/>
    <property type="match status" value="1"/>
</dbReference>
<protein>
    <recommendedName>
        <fullName evidence="9">RNA polymerase subunit sigma-70</fullName>
    </recommendedName>
</protein>
<dbReference type="EMBL" id="NFKK01000004">
    <property type="protein sequence ID" value="OUP53508.1"/>
    <property type="molecule type" value="Genomic_DNA"/>
</dbReference>
<dbReference type="GO" id="GO:0003677">
    <property type="term" value="F:DNA binding"/>
    <property type="evidence" value="ECO:0007669"/>
    <property type="project" value="InterPro"/>
</dbReference>
<organism evidence="7 8">
    <name type="scientific">Butyricicoccus pullicaecorum</name>
    <dbReference type="NCBI Taxonomy" id="501571"/>
    <lineage>
        <taxon>Bacteria</taxon>
        <taxon>Bacillati</taxon>
        <taxon>Bacillota</taxon>
        <taxon>Clostridia</taxon>
        <taxon>Eubacteriales</taxon>
        <taxon>Butyricicoccaceae</taxon>
        <taxon>Butyricicoccus</taxon>
    </lineage>
</organism>
<evidence type="ECO:0000256" key="4">
    <source>
        <dbReference type="ARBA" id="ARBA00023163"/>
    </source>
</evidence>
<evidence type="ECO:0000259" key="5">
    <source>
        <dbReference type="Pfam" id="PF04542"/>
    </source>
</evidence>
<accession>A0A1Y4L9W7</accession>
<dbReference type="InterPro" id="IPR013325">
    <property type="entry name" value="RNA_pol_sigma_r2"/>
</dbReference>
<dbReference type="PANTHER" id="PTHR43133:SF51">
    <property type="entry name" value="RNA POLYMERASE SIGMA FACTOR"/>
    <property type="match status" value="1"/>
</dbReference>
<evidence type="ECO:0000259" key="6">
    <source>
        <dbReference type="Pfam" id="PF08281"/>
    </source>
</evidence>
<dbReference type="RefSeq" id="WP_162608092.1">
    <property type="nucleotide sequence ID" value="NZ_JBKTCX010000015.1"/>
</dbReference>
<dbReference type="NCBIfam" id="TIGR02937">
    <property type="entry name" value="sigma70-ECF"/>
    <property type="match status" value="1"/>
</dbReference>
<sequence>MKDKTALCAAMDAHGDMVYRLALCRLGTKSDAEDVYQDVFLRLFRDDTVFRDDHHLKAWLIRVTVNCCTDLHRSAWFQKSAPLEEWSADTAPVPEDYADLWNAVAALPEELRTVIYLHYVEGYQTDEIASMLRCRPATVRTRLHRARNKLKLKLEEDT</sequence>
<name>A0A1Y4L9W7_9FIRM</name>
<dbReference type="InterPro" id="IPR014284">
    <property type="entry name" value="RNA_pol_sigma-70_dom"/>
</dbReference>
<dbReference type="Pfam" id="PF08281">
    <property type="entry name" value="Sigma70_r4_2"/>
    <property type="match status" value="1"/>
</dbReference>
<evidence type="ECO:0008006" key="9">
    <source>
        <dbReference type="Google" id="ProtNLM"/>
    </source>
</evidence>
<reference evidence="8" key="1">
    <citation type="submission" date="2017-04" db="EMBL/GenBank/DDBJ databases">
        <title>Function of individual gut microbiota members based on whole genome sequencing of pure cultures obtained from chicken caecum.</title>
        <authorList>
            <person name="Medvecky M."/>
            <person name="Cejkova D."/>
            <person name="Polansky O."/>
            <person name="Karasova D."/>
            <person name="Kubasova T."/>
            <person name="Cizek A."/>
            <person name="Rychlik I."/>
        </authorList>
    </citation>
    <scope>NUCLEOTIDE SEQUENCE [LARGE SCALE GENOMIC DNA]</scope>
    <source>
        <strain evidence="8">An180</strain>
    </source>
</reference>
<evidence type="ECO:0000256" key="2">
    <source>
        <dbReference type="ARBA" id="ARBA00023015"/>
    </source>
</evidence>